<dbReference type="VEuPathDB" id="AmoebaDB:EHI8A_035160"/>
<evidence type="ECO:0000313" key="2">
    <source>
        <dbReference type="Proteomes" id="UP000078387"/>
    </source>
</evidence>
<dbReference type="VEuPathDB" id="AmoebaDB:EHI_080210"/>
<dbReference type="Proteomes" id="UP000078387">
    <property type="component" value="Unassembled WGS sequence"/>
</dbReference>
<reference evidence="1 2" key="1">
    <citation type="submission" date="2016-05" db="EMBL/GenBank/DDBJ databases">
        <title>First whole genome sequencing of Entamoeba histolytica HM1:IMSS-clone-6.</title>
        <authorList>
            <person name="Mukherjee Avik.K."/>
            <person name="Izumyama S."/>
            <person name="Nakada-Tsukui K."/>
            <person name="Nozaki T."/>
        </authorList>
    </citation>
    <scope>NUCLEOTIDE SEQUENCE [LARGE SCALE GENOMIC DNA]</scope>
    <source>
        <strain evidence="1 2">HM1:IMSS clone 6</strain>
    </source>
</reference>
<accession>A0A175JWB9</accession>
<comment type="caution">
    <text evidence="1">The sequence shown here is derived from an EMBL/GenBank/DDBJ whole genome shotgun (WGS) entry which is preliminary data.</text>
</comment>
<organism evidence="1 2">
    <name type="scientific">Entamoeba histolytica</name>
    <dbReference type="NCBI Taxonomy" id="5759"/>
    <lineage>
        <taxon>Eukaryota</taxon>
        <taxon>Amoebozoa</taxon>
        <taxon>Evosea</taxon>
        <taxon>Archamoebae</taxon>
        <taxon>Mastigamoebida</taxon>
        <taxon>Entamoebidae</taxon>
        <taxon>Entamoeba</taxon>
    </lineage>
</organism>
<dbReference type="VEuPathDB" id="AmoebaDB:KM1_073810"/>
<evidence type="ECO:0000313" key="1">
    <source>
        <dbReference type="EMBL" id="GAT98079.1"/>
    </source>
</evidence>
<dbReference type="VEuPathDB" id="AmoebaDB:EHI5A_061850"/>
<dbReference type="EMBL" id="BDEQ01000001">
    <property type="protein sequence ID" value="GAT98079.1"/>
    <property type="molecule type" value="Genomic_DNA"/>
</dbReference>
<dbReference type="VEuPathDB" id="AmoebaDB:EHI7A_035280"/>
<protein>
    <submittedName>
        <fullName evidence="1">Uncharacterized protein</fullName>
    </submittedName>
</protein>
<name>A0A175JWB9_ENTHI</name>
<dbReference type="AlphaFoldDB" id="A0A175JWB9"/>
<gene>
    <name evidence="1" type="ORF">CL6EHI_080210</name>
</gene>
<sequence>MQTRRMTCVIGQSKDIQCIPDMYIVGIDSDTTADDEIFSIINHCSPVHEFVTVDENNEFIVSKLPSVSTPIPERSIKPLPKNITSHSN</sequence>
<proteinExistence type="predicted"/>